<gene>
    <name evidence="1" type="ORF">Mal52_37100</name>
</gene>
<accession>A0A517ZRV7</accession>
<dbReference type="AlphaFoldDB" id="A0A517ZRV7"/>
<dbReference type="KEGG" id="sdyn:Mal52_37100"/>
<sequence length="93" mass="10241">MPSFKCAHVREQGVDLVIAPVNSSFGRKSDTDQQETIDAMQLAAKSAGLAGTVVPIWNIGNRTVFIAPPNWHPFFKSISWNDVLASVNKEISW</sequence>
<dbReference type="RefSeq" id="WP_145377621.1">
    <property type="nucleotide sequence ID" value="NZ_CP036276.1"/>
</dbReference>
<dbReference type="EMBL" id="CP036276">
    <property type="protein sequence ID" value="QDU45219.1"/>
    <property type="molecule type" value="Genomic_DNA"/>
</dbReference>
<proteinExistence type="predicted"/>
<dbReference type="Proteomes" id="UP000319383">
    <property type="component" value="Chromosome"/>
</dbReference>
<name>A0A517ZRV7_9PLAN</name>
<keyword evidence="2" id="KW-1185">Reference proteome</keyword>
<reference evidence="1 2" key="1">
    <citation type="submission" date="2019-02" db="EMBL/GenBank/DDBJ databases">
        <title>Deep-cultivation of Planctomycetes and their phenomic and genomic characterization uncovers novel biology.</title>
        <authorList>
            <person name="Wiegand S."/>
            <person name="Jogler M."/>
            <person name="Boedeker C."/>
            <person name="Pinto D."/>
            <person name="Vollmers J."/>
            <person name="Rivas-Marin E."/>
            <person name="Kohn T."/>
            <person name="Peeters S.H."/>
            <person name="Heuer A."/>
            <person name="Rast P."/>
            <person name="Oberbeckmann S."/>
            <person name="Bunk B."/>
            <person name="Jeske O."/>
            <person name="Meyerdierks A."/>
            <person name="Storesund J.E."/>
            <person name="Kallscheuer N."/>
            <person name="Luecker S."/>
            <person name="Lage O.M."/>
            <person name="Pohl T."/>
            <person name="Merkel B.J."/>
            <person name="Hornburger P."/>
            <person name="Mueller R.-W."/>
            <person name="Bruemmer F."/>
            <person name="Labrenz M."/>
            <person name="Spormann A.M."/>
            <person name="Op den Camp H."/>
            <person name="Overmann J."/>
            <person name="Amann R."/>
            <person name="Jetten M.S.M."/>
            <person name="Mascher T."/>
            <person name="Medema M.H."/>
            <person name="Devos D.P."/>
            <person name="Kaster A.-K."/>
            <person name="Ovreas L."/>
            <person name="Rohde M."/>
            <person name="Galperin M.Y."/>
            <person name="Jogler C."/>
        </authorList>
    </citation>
    <scope>NUCLEOTIDE SEQUENCE [LARGE SCALE GENOMIC DNA]</scope>
    <source>
        <strain evidence="1 2">Mal52</strain>
    </source>
</reference>
<organism evidence="1 2">
    <name type="scientific">Symmachiella dynata</name>
    <dbReference type="NCBI Taxonomy" id="2527995"/>
    <lineage>
        <taxon>Bacteria</taxon>
        <taxon>Pseudomonadati</taxon>
        <taxon>Planctomycetota</taxon>
        <taxon>Planctomycetia</taxon>
        <taxon>Planctomycetales</taxon>
        <taxon>Planctomycetaceae</taxon>
        <taxon>Symmachiella</taxon>
    </lineage>
</organism>
<evidence type="ECO:0000313" key="2">
    <source>
        <dbReference type="Proteomes" id="UP000319383"/>
    </source>
</evidence>
<evidence type="ECO:0000313" key="1">
    <source>
        <dbReference type="EMBL" id="QDU45219.1"/>
    </source>
</evidence>
<protein>
    <submittedName>
        <fullName evidence="1">Uncharacterized protein</fullName>
    </submittedName>
</protein>